<dbReference type="EMBL" id="UOEU01000078">
    <property type="protein sequence ID" value="VAW30704.1"/>
    <property type="molecule type" value="Genomic_DNA"/>
</dbReference>
<feature type="non-terminal residue" evidence="1">
    <location>
        <position position="107"/>
    </location>
</feature>
<dbReference type="InterPro" id="IPR029016">
    <property type="entry name" value="GAF-like_dom_sf"/>
</dbReference>
<dbReference type="Gene3D" id="3.30.450.40">
    <property type="match status" value="1"/>
</dbReference>
<protein>
    <submittedName>
        <fullName evidence="1">Uncharacterized protein</fullName>
    </submittedName>
</protein>
<name>A0A3B0VG20_9ZZZZ</name>
<accession>A0A3B0VG20</accession>
<dbReference type="AlphaFoldDB" id="A0A3B0VG20"/>
<sequence length="107" mass="12293">MIQMERSIQETKPTPELRDSDRLRTLYVVNDMLKQVEADGLNINLILPRVLRLSVQQLDADDGSIIVVNEAMKVEYAWLTGDHNQNRHSEEFLETIMNSGVAGWVIR</sequence>
<proteinExistence type="predicted"/>
<organism evidence="1">
    <name type="scientific">hydrothermal vent metagenome</name>
    <dbReference type="NCBI Taxonomy" id="652676"/>
    <lineage>
        <taxon>unclassified sequences</taxon>
        <taxon>metagenomes</taxon>
        <taxon>ecological metagenomes</taxon>
    </lineage>
</organism>
<evidence type="ECO:0000313" key="1">
    <source>
        <dbReference type="EMBL" id="VAW30704.1"/>
    </source>
</evidence>
<reference evidence="1" key="1">
    <citation type="submission" date="2018-06" db="EMBL/GenBank/DDBJ databases">
        <authorList>
            <person name="Zhirakovskaya E."/>
        </authorList>
    </citation>
    <scope>NUCLEOTIDE SEQUENCE</scope>
</reference>
<gene>
    <name evidence="1" type="ORF">MNBD_CHLOROFLEXI01-95</name>
</gene>